<evidence type="ECO:0000313" key="2">
    <source>
        <dbReference type="EMBL" id="MBD3585304.1"/>
    </source>
</evidence>
<protein>
    <recommendedName>
        <fullName evidence="4">Methyl-accepting chemotaxis protein</fullName>
    </recommendedName>
</protein>
<name>A0ABR8LMK1_9ALTE</name>
<proteinExistence type="predicted"/>
<reference evidence="2 3" key="1">
    <citation type="submission" date="2020-04" db="EMBL/GenBank/DDBJ databases">
        <title>Salinimonas sp. HHU 13199.</title>
        <authorList>
            <person name="Cui X."/>
            <person name="Zhang D."/>
        </authorList>
    </citation>
    <scope>NUCLEOTIDE SEQUENCE [LARGE SCALE GENOMIC DNA]</scope>
    <source>
        <strain evidence="2 3">HHU 13199</strain>
    </source>
</reference>
<accession>A0ABR8LMK1</accession>
<organism evidence="2 3">
    <name type="scientific">Salinimonas profundi</name>
    <dbReference type="NCBI Taxonomy" id="2729140"/>
    <lineage>
        <taxon>Bacteria</taxon>
        <taxon>Pseudomonadati</taxon>
        <taxon>Pseudomonadota</taxon>
        <taxon>Gammaproteobacteria</taxon>
        <taxon>Alteromonadales</taxon>
        <taxon>Alteromonadaceae</taxon>
        <taxon>Alteromonas/Salinimonas group</taxon>
        <taxon>Salinimonas</taxon>
    </lineage>
</organism>
<sequence length="67" mass="7396">MTTKPVAIQSDYLGEQHQAGEEISKRVEEISSKTHDLHKISQNNSSSVVNINSKADTLEALVGRYIV</sequence>
<dbReference type="Proteomes" id="UP000624419">
    <property type="component" value="Unassembled WGS sequence"/>
</dbReference>
<evidence type="ECO:0000256" key="1">
    <source>
        <dbReference type="SAM" id="MobiDB-lite"/>
    </source>
</evidence>
<comment type="caution">
    <text evidence="2">The sequence shown here is derived from an EMBL/GenBank/DDBJ whole genome shotgun (WGS) entry which is preliminary data.</text>
</comment>
<gene>
    <name evidence="2" type="ORF">HHX48_06140</name>
</gene>
<evidence type="ECO:0000313" key="3">
    <source>
        <dbReference type="Proteomes" id="UP000624419"/>
    </source>
</evidence>
<feature type="region of interest" description="Disordered" evidence="1">
    <location>
        <begin position="1"/>
        <end position="20"/>
    </location>
</feature>
<dbReference type="RefSeq" id="WP_191023238.1">
    <property type="nucleotide sequence ID" value="NZ_JABBXD010000002.1"/>
</dbReference>
<dbReference type="EMBL" id="JABBXD010000002">
    <property type="protein sequence ID" value="MBD3585304.1"/>
    <property type="molecule type" value="Genomic_DNA"/>
</dbReference>
<evidence type="ECO:0008006" key="4">
    <source>
        <dbReference type="Google" id="ProtNLM"/>
    </source>
</evidence>
<keyword evidence="3" id="KW-1185">Reference proteome</keyword>